<evidence type="ECO:0000313" key="2">
    <source>
        <dbReference type="Proteomes" id="UP000041254"/>
    </source>
</evidence>
<evidence type="ECO:0000313" key="1">
    <source>
        <dbReference type="EMBL" id="CEM21718.1"/>
    </source>
</evidence>
<organism evidence="1 2">
    <name type="scientific">Vitrella brassicaformis (strain CCMP3155)</name>
    <dbReference type="NCBI Taxonomy" id="1169540"/>
    <lineage>
        <taxon>Eukaryota</taxon>
        <taxon>Sar</taxon>
        <taxon>Alveolata</taxon>
        <taxon>Colpodellida</taxon>
        <taxon>Vitrellaceae</taxon>
        <taxon>Vitrella</taxon>
    </lineage>
</organism>
<keyword evidence="2" id="KW-1185">Reference proteome</keyword>
<gene>
    <name evidence="1" type="ORF">Vbra_16683</name>
</gene>
<proteinExistence type="predicted"/>
<dbReference type="PhylomeDB" id="A0A0G4G152"/>
<dbReference type="InParanoid" id="A0A0G4G152"/>
<dbReference type="VEuPathDB" id="CryptoDB:Vbra_16683"/>
<name>A0A0G4G152_VITBC</name>
<dbReference type="EMBL" id="CDMY01000542">
    <property type="protein sequence ID" value="CEM21718.1"/>
    <property type="molecule type" value="Genomic_DNA"/>
</dbReference>
<accession>A0A0G4G152</accession>
<dbReference type="OrthoDB" id="5857882at2759"/>
<dbReference type="AlphaFoldDB" id="A0A0G4G152"/>
<sequence>MVHDVPRPGPYEQDFWLYDLTWEATQHIAARDFGIADPRHRRLVVPLVWRAWRFVFPTLDEQERLRRSQQPPNESYNVLFVVQTGTDSTYLSEKTMKTLSPDREGTGGSMPVEIEGVRVHCYPSHGHFADVNVLGMNALEELGWSAVLINWAGKTFTLMRWRSSAGRRCSSTGRARPSH</sequence>
<dbReference type="Proteomes" id="UP000041254">
    <property type="component" value="Unassembled WGS sequence"/>
</dbReference>
<reference evidence="1 2" key="1">
    <citation type="submission" date="2014-11" db="EMBL/GenBank/DDBJ databases">
        <authorList>
            <person name="Zhu J."/>
            <person name="Qi W."/>
            <person name="Song R."/>
        </authorList>
    </citation>
    <scope>NUCLEOTIDE SEQUENCE [LARGE SCALE GENOMIC DNA]</scope>
</reference>
<protein>
    <submittedName>
        <fullName evidence="1">Uncharacterized protein</fullName>
    </submittedName>
</protein>